<dbReference type="PROSITE" id="PS50006">
    <property type="entry name" value="FHA_DOMAIN"/>
    <property type="match status" value="1"/>
</dbReference>
<reference evidence="3 4" key="1">
    <citation type="submission" date="2018-03" db="EMBL/GenBank/DDBJ databases">
        <authorList>
            <person name="Guldener U."/>
        </authorList>
    </citation>
    <scope>NUCLEOTIDE SEQUENCE [LARGE SCALE GENOMIC DNA]</scope>
    <source>
        <strain evidence="3 4">NBRC100155</strain>
    </source>
</reference>
<feature type="compositionally biased region" description="Polar residues" evidence="1">
    <location>
        <begin position="1"/>
        <end position="24"/>
    </location>
</feature>
<feature type="region of interest" description="Disordered" evidence="1">
    <location>
        <begin position="1"/>
        <end position="211"/>
    </location>
</feature>
<dbReference type="FunFam" id="2.60.200.20:FF:000038">
    <property type="entry name" value="FHA domain-containing protein SNIP1"/>
    <property type="match status" value="1"/>
</dbReference>
<dbReference type="AlphaFoldDB" id="A0A5C3E035"/>
<dbReference type="InterPro" id="IPR000253">
    <property type="entry name" value="FHA_dom"/>
</dbReference>
<dbReference type="Gene3D" id="2.60.200.20">
    <property type="match status" value="1"/>
</dbReference>
<dbReference type="Proteomes" id="UP000324022">
    <property type="component" value="Unassembled WGS sequence"/>
</dbReference>
<sequence>MSDTAATDNVSRLDSQTNDWASSSARHRSRYDTDDHRDRRSRLRREEPNRDRDRHRQRSSCTRDNDTKTSDSARRERDVEDKYSSRSSSRRHRDDEERDQRRRTRHVNYDHHRSSNGSSSRRNEKDRSHNHRRSSTSSRRNRGDIPSRETSSHDHKHSSHLRSRSRSRSPLANASTSGIRPPAPRHVSPPPTLPEAEEEIDNDAPNFAPSGLLAAESNTVNGVALKYHEPPEARKPKSPWRLYCFKDGNEQEVLHLGAQSAYLLGRDRTVVDIPLDHESCSKQHAVVQFRQTVTTNEFGDKKKRIQPFLIDLESSNGSFVNDTEIPTSRYYQLSTGDTLTFGASTREYVLLDESSS</sequence>
<evidence type="ECO:0000313" key="3">
    <source>
        <dbReference type="EMBL" id="SPO22897.1"/>
    </source>
</evidence>
<protein>
    <submittedName>
        <fullName evidence="3">Related to Smad nuclear interacting protein 1</fullName>
    </submittedName>
</protein>
<keyword evidence="4" id="KW-1185">Reference proteome</keyword>
<feature type="compositionally biased region" description="Basic and acidic residues" evidence="1">
    <location>
        <begin position="30"/>
        <end position="54"/>
    </location>
</feature>
<dbReference type="EMBL" id="OOIN01000004">
    <property type="protein sequence ID" value="SPO22897.1"/>
    <property type="molecule type" value="Genomic_DNA"/>
</dbReference>
<gene>
    <name evidence="3" type="ORF">UTRI_01575</name>
</gene>
<proteinExistence type="predicted"/>
<feature type="compositionally biased region" description="Basic and acidic residues" evidence="1">
    <location>
        <begin position="141"/>
        <end position="153"/>
    </location>
</feature>
<feature type="domain" description="FHA" evidence="2">
    <location>
        <begin position="262"/>
        <end position="325"/>
    </location>
</feature>
<evidence type="ECO:0000256" key="1">
    <source>
        <dbReference type="SAM" id="MobiDB-lite"/>
    </source>
</evidence>
<evidence type="ECO:0000313" key="4">
    <source>
        <dbReference type="Proteomes" id="UP000324022"/>
    </source>
</evidence>
<dbReference type="OrthoDB" id="444265at2759"/>
<feature type="compositionally biased region" description="Basic residues" evidence="1">
    <location>
        <begin position="154"/>
        <end position="167"/>
    </location>
</feature>
<organism evidence="3 4">
    <name type="scientific">Ustilago trichophora</name>
    <dbReference type="NCBI Taxonomy" id="86804"/>
    <lineage>
        <taxon>Eukaryota</taxon>
        <taxon>Fungi</taxon>
        <taxon>Dikarya</taxon>
        <taxon>Basidiomycota</taxon>
        <taxon>Ustilaginomycotina</taxon>
        <taxon>Ustilaginomycetes</taxon>
        <taxon>Ustilaginales</taxon>
        <taxon>Ustilaginaceae</taxon>
        <taxon>Ustilago</taxon>
    </lineage>
</organism>
<dbReference type="PANTHER" id="PTHR23308">
    <property type="entry name" value="NUCLEAR INHIBITOR OF PROTEIN PHOSPHATASE-1"/>
    <property type="match status" value="1"/>
</dbReference>
<evidence type="ECO:0000259" key="2">
    <source>
        <dbReference type="PROSITE" id="PS50006"/>
    </source>
</evidence>
<dbReference type="InterPro" id="IPR008984">
    <property type="entry name" value="SMAD_FHA_dom_sf"/>
</dbReference>
<feature type="compositionally biased region" description="Pro residues" evidence="1">
    <location>
        <begin position="181"/>
        <end position="193"/>
    </location>
</feature>
<accession>A0A5C3E035</accession>
<dbReference type="InterPro" id="IPR050923">
    <property type="entry name" value="Cell_Proc_Reg/RNA_Proc"/>
</dbReference>
<name>A0A5C3E035_9BASI</name>
<dbReference type="SMART" id="SM00240">
    <property type="entry name" value="FHA"/>
    <property type="match status" value="1"/>
</dbReference>
<dbReference type="Pfam" id="PF00498">
    <property type="entry name" value="FHA"/>
    <property type="match status" value="1"/>
</dbReference>
<dbReference type="SUPFAM" id="SSF49879">
    <property type="entry name" value="SMAD/FHA domain"/>
    <property type="match status" value="1"/>
</dbReference>
<feature type="compositionally biased region" description="Basic and acidic residues" evidence="1">
    <location>
        <begin position="61"/>
        <end position="84"/>
    </location>
</feature>